<proteinExistence type="predicted"/>
<dbReference type="GO" id="GO:0005634">
    <property type="term" value="C:nucleus"/>
    <property type="evidence" value="ECO:0007669"/>
    <property type="project" value="UniProtKB-SubCell"/>
</dbReference>
<evidence type="ECO:0000256" key="1">
    <source>
        <dbReference type="ARBA" id="ARBA00004123"/>
    </source>
</evidence>
<evidence type="ECO:0000256" key="4">
    <source>
        <dbReference type="ARBA" id="ARBA00023163"/>
    </source>
</evidence>
<dbReference type="CDD" id="cd12148">
    <property type="entry name" value="fungal_TF_MHR"/>
    <property type="match status" value="1"/>
</dbReference>
<dbReference type="GO" id="GO:0046872">
    <property type="term" value="F:metal ion binding"/>
    <property type="evidence" value="ECO:0007669"/>
    <property type="project" value="UniProtKB-KW"/>
</dbReference>
<evidence type="ECO:0000256" key="5">
    <source>
        <dbReference type="ARBA" id="ARBA00023242"/>
    </source>
</evidence>
<keyword evidence="3" id="KW-0805">Transcription regulation</keyword>
<dbReference type="EMBL" id="JAQJAC010000002">
    <property type="protein sequence ID" value="KAJ5596152.1"/>
    <property type="molecule type" value="Genomic_DNA"/>
</dbReference>
<organism evidence="6 7">
    <name type="scientific">Penicillium hetheringtonii</name>
    <dbReference type="NCBI Taxonomy" id="911720"/>
    <lineage>
        <taxon>Eukaryota</taxon>
        <taxon>Fungi</taxon>
        <taxon>Dikarya</taxon>
        <taxon>Ascomycota</taxon>
        <taxon>Pezizomycotina</taxon>
        <taxon>Eurotiomycetes</taxon>
        <taxon>Eurotiomycetidae</taxon>
        <taxon>Eurotiales</taxon>
        <taxon>Aspergillaceae</taxon>
        <taxon>Penicillium</taxon>
    </lineage>
</organism>
<comment type="subcellular location">
    <subcellularLocation>
        <location evidence="1">Nucleus</location>
    </subcellularLocation>
</comment>
<accession>A0AAD6DXN2</accession>
<keyword evidence="2" id="KW-0479">Metal-binding</keyword>
<keyword evidence="5" id="KW-0539">Nucleus</keyword>
<dbReference type="PANTHER" id="PTHR47338">
    <property type="entry name" value="ZN(II)2CYS6 TRANSCRIPTION FACTOR (EUROFUNG)-RELATED"/>
    <property type="match status" value="1"/>
</dbReference>
<dbReference type="Proteomes" id="UP001216150">
    <property type="component" value="Unassembled WGS sequence"/>
</dbReference>
<dbReference type="InterPro" id="IPR050815">
    <property type="entry name" value="TF_fung"/>
</dbReference>
<keyword evidence="4" id="KW-0804">Transcription</keyword>
<protein>
    <recommendedName>
        <fullName evidence="8">Transcription factor domain-containing protein</fullName>
    </recommendedName>
</protein>
<evidence type="ECO:0000313" key="7">
    <source>
        <dbReference type="Proteomes" id="UP001216150"/>
    </source>
</evidence>
<evidence type="ECO:0000256" key="2">
    <source>
        <dbReference type="ARBA" id="ARBA00022723"/>
    </source>
</evidence>
<dbReference type="PANTHER" id="PTHR47338:SF9">
    <property type="entry name" value="ZN(II)2CYS6 TRANSCRIPTION FACTOR (EUROFUNG)"/>
    <property type="match status" value="1"/>
</dbReference>
<name>A0AAD6DXN2_9EURO</name>
<sequence>MESLIDFIAQGAHQEKTPGPVASRSEHQGILPVSTPNIGASNQISSDTSALDLYFVFCNAQPLSLFPRGVCSENLGRRDPELLYAMEALGLRFRGRGLLQSNIESEIRSKMKIARQGIMARLEDGAVELSTLQTLCLLSMLEYTAGNLIRAGFYARMSGYFIRSIHTGGLEFISALDNEQDERKLCHAAVILLQNLQGSLHAFPTKDTTDQSLDNSLSAPLFETMISKKDPRRGTTGLKLDIGINAANMHTSELWALTCKYAMDYRIDANPPWHPQSDYAMITYWHTEHESCMPLRFRLHASRFQDYTPGELQQYRDYWGPWLFFQILWHAIPCLLNHPFLLSLRLRNFRRTMPQSFLRNSFEQLTLHSGWIVHFLDLVEQKRFEISDPTLCHCVAIVATAQHIEQLRASISPGGLFHEPGTAGSSTRPKWSVNFQLLWKILVYAHASRSPDHSGDIFGPGLAKDGLGSSEMNFAGVIAEPDFALIGSAGLSGHKTVASECVTYPPEESEHVLRGHDQMGPNSEAIDLPELSEDPALDLNGGDTLFLQLQDYGRAFEDWLSVNPG</sequence>
<dbReference type="AlphaFoldDB" id="A0AAD6DXN2"/>
<reference evidence="6 7" key="1">
    <citation type="journal article" date="2023" name="IMA Fungus">
        <title>Comparative genomic study of the Penicillium genus elucidates a diverse pangenome and 15 lateral gene transfer events.</title>
        <authorList>
            <person name="Petersen C."/>
            <person name="Sorensen T."/>
            <person name="Nielsen M.R."/>
            <person name="Sondergaard T.E."/>
            <person name="Sorensen J.L."/>
            <person name="Fitzpatrick D.A."/>
            <person name="Frisvad J.C."/>
            <person name="Nielsen K.L."/>
        </authorList>
    </citation>
    <scope>NUCLEOTIDE SEQUENCE [LARGE SCALE GENOMIC DNA]</scope>
    <source>
        <strain evidence="6 7">IBT 29057</strain>
    </source>
</reference>
<gene>
    <name evidence="6" type="ORF">N7450_002610</name>
</gene>
<keyword evidence="7" id="KW-1185">Reference proteome</keyword>
<comment type="caution">
    <text evidence="6">The sequence shown here is derived from an EMBL/GenBank/DDBJ whole genome shotgun (WGS) entry which is preliminary data.</text>
</comment>
<evidence type="ECO:0000256" key="3">
    <source>
        <dbReference type="ARBA" id="ARBA00023015"/>
    </source>
</evidence>
<dbReference type="GO" id="GO:0000981">
    <property type="term" value="F:DNA-binding transcription factor activity, RNA polymerase II-specific"/>
    <property type="evidence" value="ECO:0007669"/>
    <property type="project" value="InterPro"/>
</dbReference>
<evidence type="ECO:0008006" key="8">
    <source>
        <dbReference type="Google" id="ProtNLM"/>
    </source>
</evidence>
<evidence type="ECO:0000313" key="6">
    <source>
        <dbReference type="EMBL" id="KAJ5596152.1"/>
    </source>
</evidence>